<dbReference type="KEGG" id="hcu:MUN79_06830"/>
<dbReference type="EMBL" id="CP095046">
    <property type="protein sequence ID" value="UOQ73634.1"/>
    <property type="molecule type" value="Genomic_DNA"/>
</dbReference>
<evidence type="ECO:0000313" key="1">
    <source>
        <dbReference type="EMBL" id="UOQ73634.1"/>
    </source>
</evidence>
<dbReference type="InterPro" id="IPR013431">
    <property type="entry name" value="Delta_60_rpt"/>
</dbReference>
<dbReference type="Proteomes" id="UP000831796">
    <property type="component" value="Chromosome"/>
</dbReference>
<dbReference type="Gene3D" id="2.80.10.50">
    <property type="match status" value="1"/>
</dbReference>
<gene>
    <name evidence="1" type="ORF">MUN79_06830</name>
</gene>
<dbReference type="AlphaFoldDB" id="A0A8T9Q805"/>
<protein>
    <recommendedName>
        <fullName evidence="3">Delta-60 repeat domain-containing protein</fullName>
    </recommendedName>
</protein>
<evidence type="ECO:0000313" key="2">
    <source>
        <dbReference type="Proteomes" id="UP000831796"/>
    </source>
</evidence>
<proteinExistence type="predicted"/>
<evidence type="ECO:0008006" key="3">
    <source>
        <dbReference type="Google" id="ProtNLM"/>
    </source>
</evidence>
<dbReference type="SUPFAM" id="SSF50965">
    <property type="entry name" value="Galactose oxidase, central domain"/>
    <property type="match status" value="1"/>
</dbReference>
<keyword evidence="2" id="KW-1185">Reference proteome</keyword>
<sequence>MFFLHRLSATGTADAAYQAAIGTGPGQNGIVPRVNVIASLPDGKHYVAGLFNQFNSVGAPALLRLNANGTRDNTFVPSLSNTSMARVLPLASGKVLVTGVNTNGQSNNLARLTATSGLDATFAAGINSFSQFALAELPNGRILVGAARWYPAARPAARWCASIPTVQLTIRLSTPLVQPARPSIRWPCSPMAPSWWRAISRR</sequence>
<name>A0A8T9Q805_9BACT</name>
<organism evidence="1 2">
    <name type="scientific">Hymenobacter cellulosilyticus</name>
    <dbReference type="NCBI Taxonomy" id="2932248"/>
    <lineage>
        <taxon>Bacteria</taxon>
        <taxon>Pseudomonadati</taxon>
        <taxon>Bacteroidota</taxon>
        <taxon>Cytophagia</taxon>
        <taxon>Cytophagales</taxon>
        <taxon>Hymenobacteraceae</taxon>
        <taxon>Hymenobacter</taxon>
    </lineage>
</organism>
<reference evidence="1" key="1">
    <citation type="submission" date="2022-04" db="EMBL/GenBank/DDBJ databases">
        <title>Hymenobacter sp. isolated from the air.</title>
        <authorList>
            <person name="Won M."/>
            <person name="Lee C.-M."/>
            <person name="Woen H.-Y."/>
            <person name="Kwon S.-W."/>
        </authorList>
    </citation>
    <scope>NUCLEOTIDE SEQUENCE</scope>
    <source>
        <strain evidence="1">5116S-3</strain>
    </source>
</reference>
<dbReference type="Pfam" id="PF17164">
    <property type="entry name" value="DUF5122"/>
    <property type="match status" value="2"/>
</dbReference>
<accession>A0A8T9Q805</accession>
<dbReference type="InterPro" id="IPR011043">
    <property type="entry name" value="Gal_Oxase/kelch_b-propeller"/>
</dbReference>